<dbReference type="RefSeq" id="WP_187721988.1">
    <property type="nucleotide sequence ID" value="NZ_BAABBL010000003.1"/>
</dbReference>
<dbReference type="InterPro" id="IPR015655">
    <property type="entry name" value="PP2C"/>
</dbReference>
<dbReference type="Gene3D" id="3.60.40.10">
    <property type="entry name" value="PPM-type phosphatase domain"/>
    <property type="match status" value="1"/>
</dbReference>
<evidence type="ECO:0000259" key="1">
    <source>
        <dbReference type="PROSITE" id="PS51746"/>
    </source>
</evidence>
<dbReference type="InterPro" id="IPR001932">
    <property type="entry name" value="PPM-type_phosphatase-like_dom"/>
</dbReference>
<evidence type="ECO:0000313" key="2">
    <source>
        <dbReference type="EMBL" id="QNP56889.1"/>
    </source>
</evidence>
<evidence type="ECO:0000313" key="3">
    <source>
        <dbReference type="Proteomes" id="UP000516117"/>
    </source>
</evidence>
<gene>
    <name evidence="2" type="ORF">H9L22_05985</name>
</gene>
<dbReference type="EMBL" id="CP060789">
    <property type="protein sequence ID" value="QNP56889.1"/>
    <property type="molecule type" value="Genomic_DNA"/>
</dbReference>
<dbReference type="SUPFAM" id="SSF81606">
    <property type="entry name" value="PP2C-like"/>
    <property type="match status" value="1"/>
</dbReference>
<proteinExistence type="predicted"/>
<keyword evidence="3" id="KW-1185">Reference proteome</keyword>
<reference evidence="2 3" key="1">
    <citation type="submission" date="2020-08" db="EMBL/GenBank/DDBJ databases">
        <title>Genome sequence of Tessaracoccus defluvii JCM 17540T.</title>
        <authorList>
            <person name="Hyun D.-W."/>
            <person name="Bae J.-W."/>
        </authorList>
    </citation>
    <scope>NUCLEOTIDE SEQUENCE [LARGE SCALE GENOMIC DNA]</scope>
    <source>
        <strain evidence="2 3">JCM 17540</strain>
    </source>
</reference>
<dbReference type="PANTHER" id="PTHR47992">
    <property type="entry name" value="PROTEIN PHOSPHATASE"/>
    <property type="match status" value="1"/>
</dbReference>
<dbReference type="InterPro" id="IPR036457">
    <property type="entry name" value="PPM-type-like_dom_sf"/>
</dbReference>
<protein>
    <submittedName>
        <fullName evidence="2">Protein serine/threonine phosphatase 2C family protein</fullName>
    </submittedName>
</protein>
<dbReference type="Proteomes" id="UP000516117">
    <property type="component" value="Chromosome"/>
</dbReference>
<name>A0A7H0H8M3_9ACTN</name>
<dbReference type="Pfam" id="PF13672">
    <property type="entry name" value="PP2C_2"/>
    <property type="match status" value="1"/>
</dbReference>
<dbReference type="SMART" id="SM00331">
    <property type="entry name" value="PP2C_SIG"/>
    <property type="match status" value="1"/>
</dbReference>
<dbReference type="AlphaFoldDB" id="A0A7H0H8M3"/>
<dbReference type="KEGG" id="tdf:H9L22_05985"/>
<dbReference type="GO" id="GO:0004722">
    <property type="term" value="F:protein serine/threonine phosphatase activity"/>
    <property type="evidence" value="ECO:0007669"/>
    <property type="project" value="InterPro"/>
</dbReference>
<organism evidence="2 3">
    <name type="scientific">Tessaracoccus defluvii</name>
    <dbReference type="NCBI Taxonomy" id="1285901"/>
    <lineage>
        <taxon>Bacteria</taxon>
        <taxon>Bacillati</taxon>
        <taxon>Actinomycetota</taxon>
        <taxon>Actinomycetes</taxon>
        <taxon>Propionibacteriales</taxon>
        <taxon>Propionibacteriaceae</taxon>
        <taxon>Tessaracoccus</taxon>
    </lineage>
</organism>
<dbReference type="CDD" id="cd00143">
    <property type="entry name" value="PP2Cc"/>
    <property type="match status" value="1"/>
</dbReference>
<feature type="domain" description="PPM-type phosphatase" evidence="1">
    <location>
        <begin position="29"/>
        <end position="269"/>
    </location>
</feature>
<dbReference type="SMART" id="SM00332">
    <property type="entry name" value="PP2Cc"/>
    <property type="match status" value="1"/>
</dbReference>
<dbReference type="PROSITE" id="PS51746">
    <property type="entry name" value="PPM_2"/>
    <property type="match status" value="1"/>
</dbReference>
<sequence>MQHLGPGPDDAAPQRSERAHYVRVPAHWIAGCSDTGLRHRTNQDAMCLATREQPTPAAVLAVADGVTTAPGAEIASVVAAETVVEELVGRIRSGQAANVAFVQAFASANQAVLEAREEPSACTLIAALVDNGAIAVGNVGDSRAYWLGDDGLCQLLSTDDSMAQARMMLGMSRDDAERSSQAHAITKWLGRNSTNFLPSVITMQPSTNGWLLLCSDGLWNYASAPDALWDVFTEQLQQGPAPRQLAEGLVAWANAQGGKDNVTVVVARIEV</sequence>
<accession>A0A7H0H8M3</accession>